<reference evidence="4" key="1">
    <citation type="journal article" date="2006" name="PLoS Biol.">
        <title>Macronuclear genome sequence of the ciliate Tetrahymena thermophila, a model eukaryote.</title>
        <authorList>
            <person name="Eisen J.A."/>
            <person name="Coyne R.S."/>
            <person name="Wu M."/>
            <person name="Wu D."/>
            <person name="Thiagarajan M."/>
            <person name="Wortman J.R."/>
            <person name="Badger J.H."/>
            <person name="Ren Q."/>
            <person name="Amedeo P."/>
            <person name="Jones K.M."/>
            <person name="Tallon L.J."/>
            <person name="Delcher A.L."/>
            <person name="Salzberg S.L."/>
            <person name="Silva J.C."/>
            <person name="Haas B.J."/>
            <person name="Majoros W.H."/>
            <person name="Farzad M."/>
            <person name="Carlton J.M."/>
            <person name="Smith R.K. Jr."/>
            <person name="Garg J."/>
            <person name="Pearlman R.E."/>
            <person name="Karrer K.M."/>
            <person name="Sun L."/>
            <person name="Manning G."/>
            <person name="Elde N.C."/>
            <person name="Turkewitz A.P."/>
            <person name="Asai D.J."/>
            <person name="Wilkes D.E."/>
            <person name="Wang Y."/>
            <person name="Cai H."/>
            <person name="Collins K."/>
            <person name="Stewart B.A."/>
            <person name="Lee S.R."/>
            <person name="Wilamowska K."/>
            <person name="Weinberg Z."/>
            <person name="Ruzzo W.L."/>
            <person name="Wloga D."/>
            <person name="Gaertig J."/>
            <person name="Frankel J."/>
            <person name="Tsao C.-C."/>
            <person name="Gorovsky M.A."/>
            <person name="Keeling P.J."/>
            <person name="Waller R.F."/>
            <person name="Patron N.J."/>
            <person name="Cherry J.M."/>
            <person name="Stover N.A."/>
            <person name="Krieger C.J."/>
            <person name="del Toro C."/>
            <person name="Ryder H.F."/>
            <person name="Williamson S.C."/>
            <person name="Barbeau R.A."/>
            <person name="Hamilton E.P."/>
            <person name="Orias E."/>
        </authorList>
    </citation>
    <scope>NUCLEOTIDE SEQUENCE [LARGE SCALE GENOMIC DNA]</scope>
    <source>
        <strain evidence="4">SB210</strain>
    </source>
</reference>
<evidence type="ECO:0000313" key="3">
    <source>
        <dbReference type="EMBL" id="EAS01742.1"/>
    </source>
</evidence>
<dbReference type="EMBL" id="GG662556">
    <property type="protein sequence ID" value="EAS01742.1"/>
    <property type="molecule type" value="Genomic_DNA"/>
</dbReference>
<feature type="compositionally biased region" description="Basic and acidic residues" evidence="2">
    <location>
        <begin position="48"/>
        <end position="58"/>
    </location>
</feature>
<keyword evidence="1" id="KW-0175">Coiled coil</keyword>
<dbReference type="InParanoid" id="I7M9H1"/>
<evidence type="ECO:0000256" key="2">
    <source>
        <dbReference type="SAM" id="MobiDB-lite"/>
    </source>
</evidence>
<dbReference type="GeneID" id="7835991"/>
<feature type="region of interest" description="Disordered" evidence="2">
    <location>
        <begin position="1"/>
        <end position="29"/>
    </location>
</feature>
<feature type="region of interest" description="Disordered" evidence="2">
    <location>
        <begin position="42"/>
        <end position="121"/>
    </location>
</feature>
<dbReference type="Proteomes" id="UP000009168">
    <property type="component" value="Unassembled WGS sequence"/>
</dbReference>
<keyword evidence="4" id="KW-1185">Reference proteome</keyword>
<organism evidence="3 4">
    <name type="scientific">Tetrahymena thermophila (strain SB210)</name>
    <dbReference type="NCBI Taxonomy" id="312017"/>
    <lineage>
        <taxon>Eukaryota</taxon>
        <taxon>Sar</taxon>
        <taxon>Alveolata</taxon>
        <taxon>Ciliophora</taxon>
        <taxon>Intramacronucleata</taxon>
        <taxon>Oligohymenophorea</taxon>
        <taxon>Hymenostomatida</taxon>
        <taxon>Tetrahymenina</taxon>
        <taxon>Tetrahymenidae</taxon>
        <taxon>Tetrahymena</taxon>
    </lineage>
</organism>
<dbReference type="RefSeq" id="XP_001021987.1">
    <property type="nucleotide sequence ID" value="XM_001021987.1"/>
</dbReference>
<evidence type="ECO:0000256" key="1">
    <source>
        <dbReference type="SAM" id="Coils"/>
    </source>
</evidence>
<dbReference type="AlphaFoldDB" id="I7M9H1"/>
<evidence type="ECO:0000313" key="4">
    <source>
        <dbReference type="Proteomes" id="UP000009168"/>
    </source>
</evidence>
<dbReference type="KEGG" id="tet:TTHERM_00563880"/>
<protein>
    <submittedName>
        <fullName evidence="3">Endo-1,4-beta-xylanase xylA, putative</fullName>
    </submittedName>
</protein>
<feature type="region of interest" description="Disordered" evidence="2">
    <location>
        <begin position="230"/>
        <end position="249"/>
    </location>
</feature>
<gene>
    <name evidence="3" type="ORF">TTHERM_00563880</name>
</gene>
<feature type="compositionally biased region" description="Polar residues" evidence="2">
    <location>
        <begin position="59"/>
        <end position="72"/>
    </location>
</feature>
<name>I7M9H1_TETTS</name>
<accession>I7M9H1</accession>
<proteinExistence type="predicted"/>
<sequence>MTSLLKTNNQNQQHFNSPGNKSFNLDVTNSNDTSEMRQIKLNYNSPERLSRQNREKSVNDYSPNLNTNQSSNKVKKVFIYTGSDSDQNKRETVSPKLSNENTQFQNKKEPQTPLPNYQNKQGANKGILKLNRQTPQSNQSSEPFQYAKDQNLSLSSVEQNQRMQTHYIQKNDSNLDSFQQKASQSIQLMPLYQSKANVNQKEFNDINFQKNNFYQSYSTQINFVKQNSISSNEGAHSDQTHNKQSSYRKNSSMLLSKNQNVYGDFQKNSLQNNTKFNHSVDFSTTSNGGFSDINTTITNQRTPFLSPETNLASPLLEKVRNSQFLNKENFSLSLNEQSPFKATNQKFRISKNNSSFSEHVSQVELENGDDQENNNAIERKHSLNHKFNHCQSYIRKRIQSIENQKPKGSLPYINEDISEENGALSFKESNYTQEEVNRKKRMLIERLKKGSTPNKFHYDEHYDNQKIEDKLYDPSSISIHHPSRNIYDHKNPLKAYQVRSNIPLSNMRIVTDPNTYTHQLYHRANQKRQKDQERVVQLLEEQNKIMDRIISKYHKRAEQEENQLKLKLQELEKDRDQLVKLKEQESMLGLMHINLSQKVDQFKKNMNYYNSQMAPNMPQLRPNMENAFSDLHDIAFLDSILKQQQFKQLQKQKQLIRPRNKSMVSQYNNKI</sequence>
<feature type="coiled-coil region" evidence="1">
    <location>
        <begin position="521"/>
        <end position="588"/>
    </location>
</feature>
<dbReference type="HOGENOM" id="CLU_409683_0_0_1"/>
<feature type="compositionally biased region" description="Polar residues" evidence="2">
    <location>
        <begin position="95"/>
        <end position="105"/>
    </location>
</feature>